<dbReference type="PRINTS" id="PR00625">
    <property type="entry name" value="JDOMAIN"/>
</dbReference>
<evidence type="ECO:0000313" key="3">
    <source>
        <dbReference type="Proteomes" id="UP000663866"/>
    </source>
</evidence>
<gene>
    <name evidence="2" type="ORF">OVN521_LOCUS37744</name>
</gene>
<dbReference type="SMART" id="SM00271">
    <property type="entry name" value="DnaJ"/>
    <property type="match status" value="1"/>
</dbReference>
<dbReference type="AlphaFoldDB" id="A0A820S960"/>
<accession>A0A820S960</accession>
<dbReference type="Gene3D" id="1.10.287.110">
    <property type="entry name" value="DnaJ domain"/>
    <property type="match status" value="1"/>
</dbReference>
<organism evidence="2 3">
    <name type="scientific">Rotaria magnacalcarata</name>
    <dbReference type="NCBI Taxonomy" id="392030"/>
    <lineage>
        <taxon>Eukaryota</taxon>
        <taxon>Metazoa</taxon>
        <taxon>Spiralia</taxon>
        <taxon>Gnathifera</taxon>
        <taxon>Rotifera</taxon>
        <taxon>Eurotatoria</taxon>
        <taxon>Bdelloidea</taxon>
        <taxon>Philodinida</taxon>
        <taxon>Philodinidae</taxon>
        <taxon>Rotaria</taxon>
    </lineage>
</organism>
<feature type="domain" description="J" evidence="1">
    <location>
        <begin position="6"/>
        <end position="67"/>
    </location>
</feature>
<dbReference type="PANTHER" id="PTHR43888">
    <property type="entry name" value="DNAJ-LIKE-2, ISOFORM A-RELATED"/>
    <property type="match status" value="1"/>
</dbReference>
<dbReference type="Gene3D" id="2.60.260.20">
    <property type="entry name" value="Urease metallochaperone UreE, N-terminal domain"/>
    <property type="match status" value="1"/>
</dbReference>
<name>A0A820S960_9BILA</name>
<feature type="non-terminal residue" evidence="2">
    <location>
        <position position="151"/>
    </location>
</feature>
<dbReference type="GO" id="GO:0030544">
    <property type="term" value="F:Hsp70 protein binding"/>
    <property type="evidence" value="ECO:0007669"/>
    <property type="project" value="InterPro"/>
</dbReference>
<dbReference type="PROSITE" id="PS50076">
    <property type="entry name" value="DNAJ_2"/>
    <property type="match status" value="1"/>
</dbReference>
<sequence>MVFDTILYDLLEVKPNATQKDISKAVRIKSLEHHPDRGGSHEMMQKINAARQILTDPDKRELYDRIGWEKMQSHIDDSAFPIPRFSGNFFDIFKHKKDNHIKHSLKVSLEELYSGATRTVSIDRDIVCVECNGTGCRDRVSCVCNNCEGTG</sequence>
<dbReference type="InterPro" id="IPR036869">
    <property type="entry name" value="J_dom_sf"/>
</dbReference>
<dbReference type="EMBL" id="CAJOBG010046008">
    <property type="protein sequence ID" value="CAF4448756.1"/>
    <property type="molecule type" value="Genomic_DNA"/>
</dbReference>
<dbReference type="InterPro" id="IPR044713">
    <property type="entry name" value="DNJA1/2-like"/>
</dbReference>
<dbReference type="SUPFAM" id="SSF46565">
    <property type="entry name" value="Chaperone J-domain"/>
    <property type="match status" value="1"/>
</dbReference>
<reference evidence="2" key="1">
    <citation type="submission" date="2021-02" db="EMBL/GenBank/DDBJ databases">
        <authorList>
            <person name="Nowell W R."/>
        </authorList>
    </citation>
    <scope>NUCLEOTIDE SEQUENCE</scope>
</reference>
<evidence type="ECO:0000313" key="2">
    <source>
        <dbReference type="EMBL" id="CAF4448756.1"/>
    </source>
</evidence>
<proteinExistence type="predicted"/>
<protein>
    <recommendedName>
        <fullName evidence="1">J domain-containing protein</fullName>
    </recommendedName>
</protein>
<dbReference type="GO" id="GO:0006457">
    <property type="term" value="P:protein folding"/>
    <property type="evidence" value="ECO:0007669"/>
    <property type="project" value="InterPro"/>
</dbReference>
<evidence type="ECO:0000259" key="1">
    <source>
        <dbReference type="PROSITE" id="PS50076"/>
    </source>
</evidence>
<comment type="caution">
    <text evidence="2">The sequence shown here is derived from an EMBL/GenBank/DDBJ whole genome shotgun (WGS) entry which is preliminary data.</text>
</comment>
<dbReference type="InterPro" id="IPR001623">
    <property type="entry name" value="DnaJ_domain"/>
</dbReference>
<dbReference type="Proteomes" id="UP000663866">
    <property type="component" value="Unassembled WGS sequence"/>
</dbReference>
<dbReference type="Pfam" id="PF00226">
    <property type="entry name" value="DnaJ"/>
    <property type="match status" value="1"/>
</dbReference>
<keyword evidence="3" id="KW-1185">Reference proteome</keyword>
<dbReference type="CDD" id="cd06257">
    <property type="entry name" value="DnaJ"/>
    <property type="match status" value="1"/>
</dbReference>